<accession>A0A238F645</accession>
<protein>
    <submittedName>
        <fullName evidence="2">BQ2448_708 protein</fullName>
    </submittedName>
</protein>
<evidence type="ECO:0000313" key="3">
    <source>
        <dbReference type="Proteomes" id="UP000198372"/>
    </source>
</evidence>
<dbReference type="EMBL" id="FMSP01000003">
    <property type="protein sequence ID" value="SCV68587.1"/>
    <property type="molecule type" value="Genomic_DNA"/>
</dbReference>
<feature type="region of interest" description="Disordered" evidence="1">
    <location>
        <begin position="1"/>
        <end position="57"/>
    </location>
</feature>
<keyword evidence="3" id="KW-1185">Reference proteome</keyword>
<dbReference type="Proteomes" id="UP000198372">
    <property type="component" value="Unassembled WGS sequence"/>
</dbReference>
<proteinExistence type="predicted"/>
<organism evidence="2 3">
    <name type="scientific">Microbotryum intermedium</name>
    <dbReference type="NCBI Taxonomy" id="269621"/>
    <lineage>
        <taxon>Eukaryota</taxon>
        <taxon>Fungi</taxon>
        <taxon>Dikarya</taxon>
        <taxon>Basidiomycota</taxon>
        <taxon>Pucciniomycotina</taxon>
        <taxon>Microbotryomycetes</taxon>
        <taxon>Microbotryales</taxon>
        <taxon>Microbotryaceae</taxon>
        <taxon>Microbotryum</taxon>
    </lineage>
</organism>
<name>A0A238F645_9BASI</name>
<evidence type="ECO:0000313" key="2">
    <source>
        <dbReference type="EMBL" id="SCV68587.1"/>
    </source>
</evidence>
<evidence type="ECO:0000256" key="1">
    <source>
        <dbReference type="SAM" id="MobiDB-lite"/>
    </source>
</evidence>
<dbReference type="AlphaFoldDB" id="A0A238F645"/>
<sequence length="83" mass="8848">MAKVSRSIDSRSGSNRLEDSQSDPLAIFHLPPPGETALQKAQRLAQEMEAEHISQQDRGIVVSRGTTFGGQVRAEGCGALIAS</sequence>
<reference evidence="3" key="1">
    <citation type="submission" date="2016-09" db="EMBL/GenBank/DDBJ databases">
        <authorList>
            <person name="Jeantristanb JTB J.-T."/>
            <person name="Ricardo R."/>
        </authorList>
    </citation>
    <scope>NUCLEOTIDE SEQUENCE [LARGE SCALE GENOMIC DNA]</scope>
</reference>
<gene>
    <name evidence="2" type="ORF">BQ2448_708</name>
</gene>
<dbReference type="STRING" id="269621.A0A238F645"/>